<keyword evidence="1" id="KW-0472">Membrane</keyword>
<protein>
    <submittedName>
        <fullName evidence="2">Uncharacterized protein</fullName>
    </submittedName>
</protein>
<dbReference type="AlphaFoldDB" id="A0AAD9IQZ5"/>
<sequence length="76" mass="9062">MQIVFTFHHFSSKTQFIRSEVAETQEIATFRIYVERVIQRVKDNNLFKTVTPSVWLELFVSYGPLLYFLLIFKDPS</sequence>
<comment type="caution">
    <text evidence="2">The sequence shown here is derived from an EMBL/GenBank/DDBJ whole genome shotgun (WGS) entry which is preliminary data.</text>
</comment>
<dbReference type="Proteomes" id="UP001208570">
    <property type="component" value="Unassembled WGS sequence"/>
</dbReference>
<accession>A0AAD9IQZ5</accession>
<evidence type="ECO:0000256" key="1">
    <source>
        <dbReference type="SAM" id="Phobius"/>
    </source>
</evidence>
<keyword evidence="3" id="KW-1185">Reference proteome</keyword>
<keyword evidence="1" id="KW-0812">Transmembrane</keyword>
<dbReference type="EMBL" id="JAODUP010002212">
    <property type="protein sequence ID" value="KAK2138932.1"/>
    <property type="molecule type" value="Genomic_DNA"/>
</dbReference>
<evidence type="ECO:0000313" key="2">
    <source>
        <dbReference type="EMBL" id="KAK2138932.1"/>
    </source>
</evidence>
<proteinExistence type="predicted"/>
<feature type="transmembrane region" description="Helical" evidence="1">
    <location>
        <begin position="54"/>
        <end position="72"/>
    </location>
</feature>
<reference evidence="2" key="1">
    <citation type="journal article" date="2023" name="Mol. Biol. Evol.">
        <title>Third-Generation Sequencing Reveals the Adaptive Role of the Epigenome in Three Deep-Sea Polychaetes.</title>
        <authorList>
            <person name="Perez M."/>
            <person name="Aroh O."/>
            <person name="Sun Y."/>
            <person name="Lan Y."/>
            <person name="Juniper S.K."/>
            <person name="Young C.R."/>
            <person name="Angers B."/>
            <person name="Qian P.Y."/>
        </authorList>
    </citation>
    <scope>NUCLEOTIDE SEQUENCE</scope>
    <source>
        <strain evidence="2">P08H-3</strain>
    </source>
</reference>
<name>A0AAD9IQZ5_9ANNE</name>
<gene>
    <name evidence="2" type="ORF">LSH36_2216g00002</name>
</gene>
<evidence type="ECO:0000313" key="3">
    <source>
        <dbReference type="Proteomes" id="UP001208570"/>
    </source>
</evidence>
<organism evidence="2 3">
    <name type="scientific">Paralvinella palmiformis</name>
    <dbReference type="NCBI Taxonomy" id="53620"/>
    <lineage>
        <taxon>Eukaryota</taxon>
        <taxon>Metazoa</taxon>
        <taxon>Spiralia</taxon>
        <taxon>Lophotrochozoa</taxon>
        <taxon>Annelida</taxon>
        <taxon>Polychaeta</taxon>
        <taxon>Sedentaria</taxon>
        <taxon>Canalipalpata</taxon>
        <taxon>Terebellida</taxon>
        <taxon>Terebelliformia</taxon>
        <taxon>Alvinellidae</taxon>
        <taxon>Paralvinella</taxon>
    </lineage>
</organism>
<keyword evidence="1" id="KW-1133">Transmembrane helix</keyword>